<name>A0A2G6KFJ0_9ACTN</name>
<dbReference type="InterPro" id="IPR006127">
    <property type="entry name" value="ZnuA-like"/>
</dbReference>
<dbReference type="GO" id="GO:0007155">
    <property type="term" value="P:cell adhesion"/>
    <property type="evidence" value="ECO:0007669"/>
    <property type="project" value="InterPro"/>
</dbReference>
<gene>
    <name evidence="6" type="ORF">CSA55_00800</name>
</gene>
<sequence length="297" mass="31606">MILIIASLRMILRIAAHLGLSLSLVALSGCSSGNESSSTILATTSVWADITSHTLCDIEVDSLIAPGSDPHSYEPSLRDRQRLEGAELVVANGAHLEDRYADLLTTADELVILADHVSLRQISADHDHDGTDPHFWMDPTLVADLVMVIADHRDTSESCATAYRDELLALDADIASMVATIPPDQRILVTNHDALGYFADRYGFDVVGTVIPSLTTMAEPSAANLADLAETIEATGARAIFTEELGHDADATALGQRLGIPVIALATGTLDPSGDRSTYVEMMRSNTTLIVDALSGS</sequence>
<reference evidence="6 7" key="1">
    <citation type="submission" date="2017-10" db="EMBL/GenBank/DDBJ databases">
        <title>Novel microbial diversity and functional potential in the marine mammal oral microbiome.</title>
        <authorList>
            <person name="Dudek N.K."/>
            <person name="Sun C.L."/>
            <person name="Burstein D."/>
            <person name="Kantor R.S."/>
            <person name="Aliaga Goltsman D.S."/>
            <person name="Bik E.M."/>
            <person name="Thomas B.C."/>
            <person name="Banfield J.F."/>
            <person name="Relman D.A."/>
        </authorList>
    </citation>
    <scope>NUCLEOTIDE SEQUENCE [LARGE SCALE GENOMIC DNA]</scope>
    <source>
        <strain evidence="6">DOLJORAL78_61_10</strain>
    </source>
</reference>
<dbReference type="Gene3D" id="3.40.50.1980">
    <property type="entry name" value="Nitrogenase molybdenum iron protein domain"/>
    <property type="match status" value="2"/>
</dbReference>
<evidence type="ECO:0000256" key="1">
    <source>
        <dbReference type="ARBA" id="ARBA00004196"/>
    </source>
</evidence>
<evidence type="ECO:0000256" key="5">
    <source>
        <dbReference type="RuleBase" id="RU003512"/>
    </source>
</evidence>
<accession>A0A2G6KFJ0</accession>
<evidence type="ECO:0000256" key="3">
    <source>
        <dbReference type="ARBA" id="ARBA00022723"/>
    </source>
</evidence>
<dbReference type="GO" id="GO:0030001">
    <property type="term" value="P:metal ion transport"/>
    <property type="evidence" value="ECO:0007669"/>
    <property type="project" value="InterPro"/>
</dbReference>
<comment type="caution">
    <text evidence="6">The sequence shown here is derived from an EMBL/GenBank/DDBJ whole genome shotgun (WGS) entry which is preliminary data.</text>
</comment>
<protein>
    <submittedName>
        <fullName evidence="6">Zinc ABC transporter substrate-binding protein</fullName>
    </submittedName>
</protein>
<comment type="similarity">
    <text evidence="5">Belongs to the bacterial solute-binding protein 9 family.</text>
</comment>
<dbReference type="PANTHER" id="PTHR42953:SF1">
    <property type="entry name" value="METAL-BINDING PROTEIN HI_0362-RELATED"/>
    <property type="match status" value="1"/>
</dbReference>
<dbReference type="SUPFAM" id="SSF53807">
    <property type="entry name" value="Helical backbone' metal receptor"/>
    <property type="match status" value="1"/>
</dbReference>
<dbReference type="GO" id="GO:0046872">
    <property type="term" value="F:metal ion binding"/>
    <property type="evidence" value="ECO:0007669"/>
    <property type="project" value="UniProtKB-KW"/>
</dbReference>
<evidence type="ECO:0000313" key="7">
    <source>
        <dbReference type="Proteomes" id="UP000230914"/>
    </source>
</evidence>
<organism evidence="6 7">
    <name type="scientific">Ilumatobacter coccineus</name>
    <dbReference type="NCBI Taxonomy" id="467094"/>
    <lineage>
        <taxon>Bacteria</taxon>
        <taxon>Bacillati</taxon>
        <taxon>Actinomycetota</taxon>
        <taxon>Acidimicrobiia</taxon>
        <taxon>Acidimicrobiales</taxon>
        <taxon>Ilumatobacteraceae</taxon>
        <taxon>Ilumatobacter</taxon>
    </lineage>
</organism>
<dbReference type="GO" id="GO:0030313">
    <property type="term" value="C:cell envelope"/>
    <property type="evidence" value="ECO:0007669"/>
    <property type="project" value="UniProtKB-SubCell"/>
</dbReference>
<dbReference type="InterPro" id="IPR050492">
    <property type="entry name" value="Bact_metal-bind_prot9"/>
</dbReference>
<evidence type="ECO:0000256" key="4">
    <source>
        <dbReference type="ARBA" id="ARBA00022729"/>
    </source>
</evidence>
<dbReference type="EMBL" id="PDSL01000019">
    <property type="protein sequence ID" value="PIE34443.1"/>
    <property type="molecule type" value="Genomic_DNA"/>
</dbReference>
<dbReference type="PANTHER" id="PTHR42953">
    <property type="entry name" value="HIGH-AFFINITY ZINC UPTAKE SYSTEM PROTEIN ZNUA-RELATED"/>
    <property type="match status" value="1"/>
</dbReference>
<dbReference type="PRINTS" id="PR00690">
    <property type="entry name" value="ADHESNFAMILY"/>
</dbReference>
<dbReference type="Proteomes" id="UP000230914">
    <property type="component" value="Unassembled WGS sequence"/>
</dbReference>
<dbReference type="Pfam" id="PF01297">
    <property type="entry name" value="ZnuA"/>
    <property type="match status" value="1"/>
</dbReference>
<keyword evidence="3" id="KW-0479">Metal-binding</keyword>
<evidence type="ECO:0000256" key="2">
    <source>
        <dbReference type="ARBA" id="ARBA00022448"/>
    </source>
</evidence>
<dbReference type="AlphaFoldDB" id="A0A2G6KFJ0"/>
<evidence type="ECO:0000313" key="6">
    <source>
        <dbReference type="EMBL" id="PIE34443.1"/>
    </source>
</evidence>
<keyword evidence="2 5" id="KW-0813">Transport</keyword>
<comment type="subcellular location">
    <subcellularLocation>
        <location evidence="1">Cell envelope</location>
    </subcellularLocation>
</comment>
<proteinExistence type="inferred from homology"/>
<dbReference type="InterPro" id="IPR006128">
    <property type="entry name" value="Lipoprotein_PsaA-like"/>
</dbReference>
<keyword evidence="4" id="KW-0732">Signal</keyword>